<proteinExistence type="predicted"/>
<feature type="domain" description="Lysozyme inhibitor LprI-like N-terminal" evidence="2">
    <location>
        <begin position="40"/>
        <end position="125"/>
    </location>
</feature>
<evidence type="ECO:0000256" key="1">
    <source>
        <dbReference type="SAM" id="SignalP"/>
    </source>
</evidence>
<reference evidence="3" key="2">
    <citation type="submission" date="2023-01" db="EMBL/GenBank/DDBJ databases">
        <title>Draft genome sequence of Litoribrevibacter albus strain NBRC 110071.</title>
        <authorList>
            <person name="Sun Q."/>
            <person name="Mori K."/>
        </authorList>
    </citation>
    <scope>NUCLEOTIDE SEQUENCE</scope>
    <source>
        <strain evidence="3">NBRC 110071</strain>
    </source>
</reference>
<dbReference type="EMBL" id="BSNM01000011">
    <property type="protein sequence ID" value="GLQ31348.1"/>
    <property type="molecule type" value="Genomic_DNA"/>
</dbReference>
<reference evidence="3" key="1">
    <citation type="journal article" date="2014" name="Int. J. Syst. Evol. Microbiol.">
        <title>Complete genome sequence of Corynebacterium casei LMG S-19264T (=DSM 44701T), isolated from a smear-ripened cheese.</title>
        <authorList>
            <consortium name="US DOE Joint Genome Institute (JGI-PGF)"/>
            <person name="Walter F."/>
            <person name="Albersmeier A."/>
            <person name="Kalinowski J."/>
            <person name="Ruckert C."/>
        </authorList>
    </citation>
    <scope>NUCLEOTIDE SEQUENCE</scope>
    <source>
        <strain evidence="3">NBRC 110071</strain>
    </source>
</reference>
<evidence type="ECO:0000313" key="4">
    <source>
        <dbReference type="Proteomes" id="UP001161389"/>
    </source>
</evidence>
<feature type="signal peptide" evidence="1">
    <location>
        <begin position="1"/>
        <end position="22"/>
    </location>
</feature>
<name>A0AA37W7G9_9GAMM</name>
<dbReference type="RefSeq" id="WP_284380929.1">
    <property type="nucleotide sequence ID" value="NZ_BSNM01000011.1"/>
</dbReference>
<dbReference type="AlphaFoldDB" id="A0AA37W7G9"/>
<dbReference type="InterPro" id="IPR009739">
    <property type="entry name" value="LprI-like_N"/>
</dbReference>
<gene>
    <name evidence="3" type="ORF">GCM10007876_18270</name>
</gene>
<dbReference type="Proteomes" id="UP001161389">
    <property type="component" value="Unassembled WGS sequence"/>
</dbReference>
<comment type="caution">
    <text evidence="3">The sequence shown here is derived from an EMBL/GenBank/DDBJ whole genome shotgun (WGS) entry which is preliminary data.</text>
</comment>
<accession>A0AA37W7G9</accession>
<sequence>MHIILSLIFSLSLLFLSFGSVAEDADPCSEMPPECRFNLLYDAVDNELNQTYKAIVSKINSGGFDDFMVDADYIKEGLIKSQRAWLKFRDTNCNAYYRVWSGGTSRNADELLCLSKMTEERTQFLDRLYLQGELMELPAIPSDLKERFQ</sequence>
<keyword evidence="4" id="KW-1185">Reference proteome</keyword>
<evidence type="ECO:0000313" key="3">
    <source>
        <dbReference type="EMBL" id="GLQ31348.1"/>
    </source>
</evidence>
<organism evidence="3 4">
    <name type="scientific">Litoribrevibacter albus</name>
    <dbReference type="NCBI Taxonomy" id="1473156"/>
    <lineage>
        <taxon>Bacteria</taxon>
        <taxon>Pseudomonadati</taxon>
        <taxon>Pseudomonadota</taxon>
        <taxon>Gammaproteobacteria</taxon>
        <taxon>Oceanospirillales</taxon>
        <taxon>Oceanospirillaceae</taxon>
        <taxon>Litoribrevibacter</taxon>
    </lineage>
</organism>
<evidence type="ECO:0000259" key="2">
    <source>
        <dbReference type="Pfam" id="PF07007"/>
    </source>
</evidence>
<dbReference type="Gene3D" id="1.20.1270.180">
    <property type="match status" value="1"/>
</dbReference>
<protein>
    <recommendedName>
        <fullName evidence="2">Lysozyme inhibitor LprI-like N-terminal domain-containing protein</fullName>
    </recommendedName>
</protein>
<dbReference type="Pfam" id="PF07007">
    <property type="entry name" value="LprI"/>
    <property type="match status" value="1"/>
</dbReference>
<feature type="chain" id="PRO_5041251788" description="Lysozyme inhibitor LprI-like N-terminal domain-containing protein" evidence="1">
    <location>
        <begin position="23"/>
        <end position="149"/>
    </location>
</feature>
<keyword evidence="1" id="KW-0732">Signal</keyword>